<name>A0ACB7F0U2_NIBAL</name>
<protein>
    <submittedName>
        <fullName evidence="1">Beta-crystallin A1</fullName>
    </submittedName>
</protein>
<dbReference type="Proteomes" id="UP000805704">
    <property type="component" value="Chromosome 19"/>
</dbReference>
<gene>
    <name evidence="1" type="ORF">GBF38_003786</name>
</gene>
<keyword evidence="2" id="KW-1185">Reference proteome</keyword>
<comment type="caution">
    <text evidence="1">The sequence shown here is derived from an EMBL/GenBank/DDBJ whole genome shotgun (WGS) entry which is preliminary data.</text>
</comment>
<evidence type="ECO:0000313" key="2">
    <source>
        <dbReference type="Proteomes" id="UP000805704"/>
    </source>
</evidence>
<sequence length="184" mass="21686">MAQMTPMPMGPWKITVYDQEYFQGRRMEFTACCQNIMECGMENIRSLKVECGAYFVLEKGDYPRFEAYSGSNSYRIERMISFRPICCASHKESRMTIFEMENMMGRQFELCDDYPSLQAMGWMNNEVGSMHVQCGAFVCYQYPGYRGYQYIMECDCRGGEYKCYREFGSHSHTPQIQSIRRIQH</sequence>
<reference evidence="1" key="1">
    <citation type="submission" date="2020-04" db="EMBL/GenBank/DDBJ databases">
        <title>A chromosome-scale assembly and high-density genetic map of the yellow drum (Nibea albiflora) genome.</title>
        <authorList>
            <person name="Xu D."/>
            <person name="Zhang W."/>
            <person name="Chen R."/>
            <person name="Tan P."/>
            <person name="Wang L."/>
            <person name="Song H."/>
            <person name="Tian L."/>
            <person name="Zhu Q."/>
            <person name="Wang B."/>
        </authorList>
    </citation>
    <scope>NUCLEOTIDE SEQUENCE</scope>
    <source>
        <strain evidence="1">ZJHYS-2018</strain>
    </source>
</reference>
<organism evidence="1 2">
    <name type="scientific">Nibea albiflora</name>
    <name type="common">Yellow drum</name>
    <name type="synonym">Corvina albiflora</name>
    <dbReference type="NCBI Taxonomy" id="240163"/>
    <lineage>
        <taxon>Eukaryota</taxon>
        <taxon>Metazoa</taxon>
        <taxon>Chordata</taxon>
        <taxon>Craniata</taxon>
        <taxon>Vertebrata</taxon>
        <taxon>Euteleostomi</taxon>
        <taxon>Actinopterygii</taxon>
        <taxon>Neopterygii</taxon>
        <taxon>Teleostei</taxon>
        <taxon>Neoteleostei</taxon>
        <taxon>Acanthomorphata</taxon>
        <taxon>Eupercaria</taxon>
        <taxon>Sciaenidae</taxon>
        <taxon>Nibea</taxon>
    </lineage>
</organism>
<dbReference type="EMBL" id="CM024807">
    <property type="protein sequence ID" value="KAG8008042.1"/>
    <property type="molecule type" value="Genomic_DNA"/>
</dbReference>
<accession>A0ACB7F0U2</accession>
<evidence type="ECO:0000313" key="1">
    <source>
        <dbReference type="EMBL" id="KAG8008042.1"/>
    </source>
</evidence>
<proteinExistence type="predicted"/>